<accession>A0A1L7WNN1</accession>
<gene>
    <name evidence="3" type="ORF">PAC_04247</name>
</gene>
<feature type="signal peptide" evidence="2">
    <location>
        <begin position="1"/>
        <end position="20"/>
    </location>
</feature>
<sequence length="110" mass="12095">MRATTASIILAFCAMVAVQGAPASSDSAVVARTEPWTYDSEDVDSDGNEIEQDSASDPFTYDSEGNEVGVKIRGTHDFEYNEDGSELETREPKKKAKKARFLPPLIYMNL</sequence>
<evidence type="ECO:0000256" key="1">
    <source>
        <dbReference type="SAM" id="MobiDB-lite"/>
    </source>
</evidence>
<organism evidence="3 4">
    <name type="scientific">Phialocephala subalpina</name>
    <dbReference type="NCBI Taxonomy" id="576137"/>
    <lineage>
        <taxon>Eukaryota</taxon>
        <taxon>Fungi</taxon>
        <taxon>Dikarya</taxon>
        <taxon>Ascomycota</taxon>
        <taxon>Pezizomycotina</taxon>
        <taxon>Leotiomycetes</taxon>
        <taxon>Helotiales</taxon>
        <taxon>Mollisiaceae</taxon>
        <taxon>Phialocephala</taxon>
        <taxon>Phialocephala fortinii species complex</taxon>
    </lineage>
</organism>
<proteinExistence type="predicted"/>
<evidence type="ECO:0000313" key="4">
    <source>
        <dbReference type="Proteomes" id="UP000184330"/>
    </source>
</evidence>
<name>A0A1L7WNN1_9HELO</name>
<keyword evidence="4" id="KW-1185">Reference proteome</keyword>
<dbReference type="AlphaFoldDB" id="A0A1L7WNN1"/>
<dbReference type="EMBL" id="FJOG01000005">
    <property type="protein sequence ID" value="CZR54363.1"/>
    <property type="molecule type" value="Genomic_DNA"/>
</dbReference>
<evidence type="ECO:0000313" key="3">
    <source>
        <dbReference type="EMBL" id="CZR54363.1"/>
    </source>
</evidence>
<evidence type="ECO:0000256" key="2">
    <source>
        <dbReference type="SAM" id="SignalP"/>
    </source>
</evidence>
<feature type="chain" id="PRO_5012499103" evidence="2">
    <location>
        <begin position="21"/>
        <end position="110"/>
    </location>
</feature>
<reference evidence="3 4" key="1">
    <citation type="submission" date="2016-03" db="EMBL/GenBank/DDBJ databases">
        <authorList>
            <person name="Ploux O."/>
        </authorList>
    </citation>
    <scope>NUCLEOTIDE SEQUENCE [LARGE SCALE GENOMIC DNA]</scope>
    <source>
        <strain evidence="3 4">UAMH 11012</strain>
    </source>
</reference>
<feature type="region of interest" description="Disordered" evidence="1">
    <location>
        <begin position="38"/>
        <end position="65"/>
    </location>
</feature>
<protein>
    <submittedName>
        <fullName evidence="3">Uncharacterized protein</fullName>
    </submittedName>
</protein>
<dbReference type="Proteomes" id="UP000184330">
    <property type="component" value="Unassembled WGS sequence"/>
</dbReference>
<dbReference type="STRING" id="576137.A0A1L7WNN1"/>
<dbReference type="OrthoDB" id="3538999at2759"/>
<feature type="compositionally biased region" description="Acidic residues" evidence="1">
    <location>
        <begin position="39"/>
        <end position="54"/>
    </location>
</feature>
<keyword evidence="2" id="KW-0732">Signal</keyword>